<dbReference type="AlphaFoldDB" id="A0A974A696"/>
<evidence type="ECO:0000313" key="4">
    <source>
        <dbReference type="EMBL" id="NVI49527.1"/>
    </source>
</evidence>
<dbReference type="Pfam" id="PF13432">
    <property type="entry name" value="TPR_16"/>
    <property type="match status" value="2"/>
</dbReference>
<feature type="repeat" description="TPR" evidence="3">
    <location>
        <begin position="183"/>
        <end position="216"/>
    </location>
</feature>
<evidence type="ECO:0000256" key="1">
    <source>
        <dbReference type="ARBA" id="ARBA00022737"/>
    </source>
</evidence>
<dbReference type="Gene3D" id="1.25.40.10">
    <property type="entry name" value="Tetratricopeptide repeat domain"/>
    <property type="match status" value="6"/>
</dbReference>
<reference evidence="4" key="1">
    <citation type="submission" date="2020-06" db="EMBL/GenBank/DDBJ databases">
        <title>Whole Genome Sequence of Bradyrhizobium sp. Strain 1S1.</title>
        <authorList>
            <person name="Bromfield E.S.P."/>
            <person name="Cloutier S."/>
        </authorList>
    </citation>
    <scope>NUCLEOTIDE SEQUENCE [LARGE SCALE GENOMIC DNA]</scope>
    <source>
        <strain evidence="4">1S1</strain>
    </source>
</reference>
<dbReference type="RefSeq" id="WP_166213548.1">
    <property type="nucleotide sequence ID" value="NZ_CP088285.1"/>
</dbReference>
<comment type="caution">
    <text evidence="4">The sequence shown here is derived from an EMBL/GenBank/DDBJ whole genome shotgun (WGS) entry which is preliminary data.</text>
</comment>
<organism evidence="4">
    <name type="scientific">Bradyrhizobium septentrionale</name>
    <dbReference type="NCBI Taxonomy" id="1404411"/>
    <lineage>
        <taxon>Bacteria</taxon>
        <taxon>Pseudomonadati</taxon>
        <taxon>Pseudomonadota</taxon>
        <taxon>Alphaproteobacteria</taxon>
        <taxon>Hyphomicrobiales</taxon>
        <taxon>Nitrobacteraceae</taxon>
        <taxon>Bradyrhizobium</taxon>
    </lineage>
</organism>
<feature type="repeat" description="TPR" evidence="3">
    <location>
        <begin position="285"/>
        <end position="318"/>
    </location>
</feature>
<gene>
    <name evidence="4" type="ORF">HAP48_043155</name>
</gene>
<dbReference type="SUPFAM" id="SSF48452">
    <property type="entry name" value="TPR-like"/>
    <property type="match status" value="2"/>
</dbReference>
<dbReference type="Gene3D" id="3.40.50.2000">
    <property type="entry name" value="Glycogen Phosphorylase B"/>
    <property type="match status" value="1"/>
</dbReference>
<sequence>MKGEGGIVGSVAVDRMLLDAVAHYGAGRAMEAGTLCGDILTADPDHVPALHLSAVIAFVTDRAAEGAVLLNRVFSLDPHHGPAFATLGDALAVKGEHEGAVAAFQRGVTLRPKDASLHIKLGVALCDLSRFDEAETAFRRAIALDPGFTRAKFNLAVALAGQRRPVEAEQAYREVIARDPAYRGVWLNLGNVLTDQNKLGDAATAYRRGLGTDPDNAGLHCGLGGALYRQGLLDDAIVQFRRATTLDPENLTPQRLLAMVLHEAGEREEALGIYRKVSARDPSDHVILNNLGACLFELGQVDDAIACAELALALKPDYAAAHTNLGIIFEAQNLVEAAVAAHRRAIELEPHYAKGHANLAVALRNAGDIDAALVASRKAIALDPDQPLAHYNHAHFLLMNGEFEEGFEEYQWRRKTKMLSDGDPVFDEPEWQGEPLAGRTLLLFAEYGLGDAINFVRYVPMLAGRGGRIILQAQPALVSLLRPMLPDVAVFARGEPLPPFDLQLPLLSLPRIFRTTVETIPAEVSYLQADAVKLARWRAALAGAAGLKVGVVWAGNPRHKGDRQRSLPADAVLPRLVTAGVQLYSLQKEPRPDDAPVLRRLGSDIVDLAPTLGDFADTAAAVCALDLVIAVDTSVAHLAGALGRPVWLLCPYALDWRWLRDRADTPWYPTMRLFRQDRPQAWDRVLARMSDELARVAAGDRVLLLPPALR</sequence>
<dbReference type="InterPro" id="IPR019734">
    <property type="entry name" value="TPR_rpt"/>
</dbReference>
<feature type="repeat" description="TPR" evidence="3">
    <location>
        <begin position="319"/>
        <end position="352"/>
    </location>
</feature>
<feature type="repeat" description="TPR" evidence="3">
    <location>
        <begin position="81"/>
        <end position="114"/>
    </location>
</feature>
<dbReference type="PROSITE" id="PS50005">
    <property type="entry name" value="TPR"/>
    <property type="match status" value="7"/>
</dbReference>
<keyword evidence="2 3" id="KW-0802">TPR repeat</keyword>
<dbReference type="Pfam" id="PF14559">
    <property type="entry name" value="TPR_19"/>
    <property type="match status" value="1"/>
</dbReference>
<dbReference type="PANTHER" id="PTHR45586:SF1">
    <property type="entry name" value="LIPOPOLYSACCHARIDE ASSEMBLY PROTEIN B"/>
    <property type="match status" value="1"/>
</dbReference>
<dbReference type="Pfam" id="PF13181">
    <property type="entry name" value="TPR_8"/>
    <property type="match status" value="1"/>
</dbReference>
<feature type="repeat" description="TPR" evidence="3">
    <location>
        <begin position="115"/>
        <end position="148"/>
    </location>
</feature>
<accession>A0A974A696</accession>
<evidence type="ECO:0000256" key="3">
    <source>
        <dbReference type="PROSITE-ProRule" id="PRU00339"/>
    </source>
</evidence>
<proteinExistence type="predicted"/>
<protein>
    <submittedName>
        <fullName evidence="4">Tetratricopeptide repeat protein</fullName>
    </submittedName>
</protein>
<dbReference type="InterPro" id="IPR011990">
    <property type="entry name" value="TPR-like_helical_dom_sf"/>
</dbReference>
<dbReference type="InterPro" id="IPR051012">
    <property type="entry name" value="CellSynth/LPSAsmb/PSIAsmb"/>
</dbReference>
<keyword evidence="1" id="KW-0677">Repeat</keyword>
<name>A0A974A696_9BRAD</name>
<dbReference type="SMART" id="SM00028">
    <property type="entry name" value="TPR"/>
    <property type="match status" value="9"/>
</dbReference>
<evidence type="ECO:0000256" key="2">
    <source>
        <dbReference type="ARBA" id="ARBA00022803"/>
    </source>
</evidence>
<dbReference type="EMBL" id="JAAOLE020000001">
    <property type="protein sequence ID" value="NVI49527.1"/>
    <property type="molecule type" value="Genomic_DNA"/>
</dbReference>
<dbReference type="PANTHER" id="PTHR45586">
    <property type="entry name" value="TPR REPEAT-CONTAINING PROTEIN PA4667"/>
    <property type="match status" value="1"/>
</dbReference>
<feature type="repeat" description="TPR" evidence="3">
    <location>
        <begin position="353"/>
        <end position="386"/>
    </location>
</feature>
<dbReference type="SUPFAM" id="SSF53756">
    <property type="entry name" value="UDP-Glycosyltransferase/glycogen phosphorylase"/>
    <property type="match status" value="1"/>
</dbReference>
<feature type="repeat" description="TPR" evidence="3">
    <location>
        <begin position="217"/>
        <end position="250"/>
    </location>
</feature>